<evidence type="ECO:0000313" key="1">
    <source>
        <dbReference type="EMBL" id="JAH61264.1"/>
    </source>
</evidence>
<protein>
    <submittedName>
        <fullName evidence="1">Uncharacterized protein</fullName>
    </submittedName>
</protein>
<dbReference type="EMBL" id="GBXM01047313">
    <property type="protein sequence ID" value="JAH61264.1"/>
    <property type="molecule type" value="Transcribed_RNA"/>
</dbReference>
<accession>A0A0E9U5V0</accession>
<proteinExistence type="predicted"/>
<reference evidence="1" key="2">
    <citation type="journal article" date="2015" name="Fish Shellfish Immunol.">
        <title>Early steps in the European eel (Anguilla anguilla)-Vibrio vulnificus interaction in the gills: Role of the RtxA13 toxin.</title>
        <authorList>
            <person name="Callol A."/>
            <person name="Pajuelo D."/>
            <person name="Ebbesson L."/>
            <person name="Teles M."/>
            <person name="MacKenzie S."/>
            <person name="Amaro C."/>
        </authorList>
    </citation>
    <scope>NUCLEOTIDE SEQUENCE</scope>
</reference>
<dbReference type="AlphaFoldDB" id="A0A0E9U5V0"/>
<reference evidence="1" key="1">
    <citation type="submission" date="2014-11" db="EMBL/GenBank/DDBJ databases">
        <authorList>
            <person name="Amaro Gonzalez C."/>
        </authorList>
    </citation>
    <scope>NUCLEOTIDE SEQUENCE</scope>
</reference>
<sequence length="53" mass="5892">MQLLCFLPELRGDVEHLVLSLLQRPRLGLQCLSIFLQTLGLFAQLGHCAVEGT</sequence>
<name>A0A0E9U5V0_ANGAN</name>
<organism evidence="1">
    <name type="scientific">Anguilla anguilla</name>
    <name type="common">European freshwater eel</name>
    <name type="synonym">Muraena anguilla</name>
    <dbReference type="NCBI Taxonomy" id="7936"/>
    <lineage>
        <taxon>Eukaryota</taxon>
        <taxon>Metazoa</taxon>
        <taxon>Chordata</taxon>
        <taxon>Craniata</taxon>
        <taxon>Vertebrata</taxon>
        <taxon>Euteleostomi</taxon>
        <taxon>Actinopterygii</taxon>
        <taxon>Neopterygii</taxon>
        <taxon>Teleostei</taxon>
        <taxon>Anguilliformes</taxon>
        <taxon>Anguillidae</taxon>
        <taxon>Anguilla</taxon>
    </lineage>
</organism>